<evidence type="ECO:0000256" key="4">
    <source>
        <dbReference type="ARBA" id="ARBA00023136"/>
    </source>
</evidence>
<protein>
    <submittedName>
        <fullName evidence="9">RagB/SusD family nutrient uptake outer membrane protein</fullName>
    </submittedName>
</protein>
<evidence type="ECO:0000259" key="7">
    <source>
        <dbReference type="Pfam" id="PF07980"/>
    </source>
</evidence>
<organism evidence="9 10">
    <name type="scientific">Paraflavisolibacter caeni</name>
    <dbReference type="NCBI Taxonomy" id="2982496"/>
    <lineage>
        <taxon>Bacteria</taxon>
        <taxon>Pseudomonadati</taxon>
        <taxon>Bacteroidota</taxon>
        <taxon>Chitinophagia</taxon>
        <taxon>Chitinophagales</taxon>
        <taxon>Chitinophagaceae</taxon>
        <taxon>Paraflavisolibacter</taxon>
    </lineage>
</organism>
<dbReference type="GO" id="GO:0009279">
    <property type="term" value="C:cell outer membrane"/>
    <property type="evidence" value="ECO:0007669"/>
    <property type="project" value="UniProtKB-SubCell"/>
</dbReference>
<evidence type="ECO:0000256" key="5">
    <source>
        <dbReference type="ARBA" id="ARBA00023237"/>
    </source>
</evidence>
<proteinExistence type="inferred from homology"/>
<dbReference type="RefSeq" id="WP_279297922.1">
    <property type="nucleotide sequence ID" value="NZ_JAOTIF010000012.1"/>
</dbReference>
<evidence type="ECO:0000256" key="2">
    <source>
        <dbReference type="ARBA" id="ARBA00006275"/>
    </source>
</evidence>
<dbReference type="Pfam" id="PF07980">
    <property type="entry name" value="SusD_RagB"/>
    <property type="match status" value="1"/>
</dbReference>
<feature type="compositionally biased region" description="Polar residues" evidence="6">
    <location>
        <begin position="338"/>
        <end position="350"/>
    </location>
</feature>
<feature type="domain" description="RagB/SusD" evidence="7">
    <location>
        <begin position="278"/>
        <end position="501"/>
    </location>
</feature>
<dbReference type="Pfam" id="PF14322">
    <property type="entry name" value="SusD-like_3"/>
    <property type="match status" value="1"/>
</dbReference>
<evidence type="ECO:0000256" key="1">
    <source>
        <dbReference type="ARBA" id="ARBA00004442"/>
    </source>
</evidence>
<reference evidence="9" key="2">
    <citation type="submission" date="2023-04" db="EMBL/GenBank/DDBJ databases">
        <title>Paracnuella aquatica gen. nov., sp. nov., a member of the family Chitinophagaceae isolated from a hot spring.</title>
        <authorList>
            <person name="Wang C."/>
        </authorList>
    </citation>
    <scope>NUCLEOTIDE SEQUENCE</scope>
    <source>
        <strain evidence="9">LB-8</strain>
    </source>
</reference>
<dbReference type="EMBL" id="JAOTIF010000012">
    <property type="protein sequence ID" value="MCU7550482.1"/>
    <property type="molecule type" value="Genomic_DNA"/>
</dbReference>
<dbReference type="Proteomes" id="UP001155483">
    <property type="component" value="Unassembled WGS sequence"/>
</dbReference>
<dbReference type="Gene3D" id="1.25.40.390">
    <property type="match status" value="1"/>
</dbReference>
<dbReference type="PROSITE" id="PS51257">
    <property type="entry name" value="PROKAR_LIPOPROTEIN"/>
    <property type="match status" value="1"/>
</dbReference>
<evidence type="ECO:0000313" key="10">
    <source>
        <dbReference type="Proteomes" id="UP001155483"/>
    </source>
</evidence>
<dbReference type="InterPro" id="IPR033985">
    <property type="entry name" value="SusD-like_N"/>
</dbReference>
<dbReference type="InterPro" id="IPR011990">
    <property type="entry name" value="TPR-like_helical_dom_sf"/>
</dbReference>
<evidence type="ECO:0000256" key="6">
    <source>
        <dbReference type="SAM" id="MobiDB-lite"/>
    </source>
</evidence>
<keyword evidence="3" id="KW-0732">Signal</keyword>
<keyword evidence="10" id="KW-1185">Reference proteome</keyword>
<dbReference type="SUPFAM" id="SSF48452">
    <property type="entry name" value="TPR-like"/>
    <property type="match status" value="1"/>
</dbReference>
<evidence type="ECO:0000259" key="8">
    <source>
        <dbReference type="Pfam" id="PF14322"/>
    </source>
</evidence>
<evidence type="ECO:0000256" key="3">
    <source>
        <dbReference type="ARBA" id="ARBA00022729"/>
    </source>
</evidence>
<feature type="domain" description="SusD-like N-terminal" evidence="8">
    <location>
        <begin position="25"/>
        <end position="217"/>
    </location>
</feature>
<evidence type="ECO:0000313" key="9">
    <source>
        <dbReference type="EMBL" id="MCU7550482.1"/>
    </source>
</evidence>
<reference evidence="9" key="1">
    <citation type="submission" date="2022-09" db="EMBL/GenBank/DDBJ databases">
        <authorList>
            <person name="Yuan C."/>
            <person name="Ke Z."/>
        </authorList>
    </citation>
    <scope>NUCLEOTIDE SEQUENCE</scope>
    <source>
        <strain evidence="9">LB-8</strain>
    </source>
</reference>
<name>A0A9X2XXH0_9BACT</name>
<keyword evidence="4" id="KW-0472">Membrane</keyword>
<accession>A0A9X2XXH0</accession>
<dbReference type="InterPro" id="IPR012944">
    <property type="entry name" value="SusD_RagB_dom"/>
</dbReference>
<dbReference type="AlphaFoldDB" id="A0A9X2XXH0"/>
<sequence>MKTKFISILIFSVFIAQVFTSCKKDFLDKEPLDKLSSSTFWKSEADVQMALSGVYARLQSGFYSQYKVWLDAYSDNAWDRFDYFGFKATTQGIINPTSVNTTFYNTPYRGISACNYFLDNIGKAPISDAAKNSYSAEVKFLRGMYYFDLVQSFGGVVLYKTSPPDVASSKIAQSSKEDVLAFVKEDLDFAIANLPDQPYNGHVVKGSALAVRARVALYEKNWQKAVDLTSQIMNSGKFSIAQDYSGLFQTATQQGNPEIMFSTKYLAPNNNQGGYAGFDIEVGWWGAVQPYQNLVDEYEMTNGKMITDPTSGYNPSSPYTNRDPRLQMSIELPIDPTYPNSAHDNNTTETGYRMKKYTNPSNFSYTKMQNTDQNVVYIRYAEVLLMYAEAKNELSGPDASIYTALNQIRQRASVNLPPVNVIVNNTQSSLRDFIRHERRVELALEGHRYYDLKRWNLMDAKLSALKNPGGVQMKFGEKNNVLPFPQSELDKNFKLKQNTGY</sequence>
<gene>
    <name evidence="9" type="ORF">OCK74_15295</name>
</gene>
<keyword evidence="5" id="KW-0998">Cell outer membrane</keyword>
<comment type="caution">
    <text evidence="9">The sequence shown here is derived from an EMBL/GenBank/DDBJ whole genome shotgun (WGS) entry which is preliminary data.</text>
</comment>
<dbReference type="CDD" id="cd08977">
    <property type="entry name" value="SusD"/>
    <property type="match status" value="1"/>
</dbReference>
<comment type="subcellular location">
    <subcellularLocation>
        <location evidence="1">Cell outer membrane</location>
    </subcellularLocation>
</comment>
<feature type="region of interest" description="Disordered" evidence="6">
    <location>
        <begin position="333"/>
        <end position="354"/>
    </location>
</feature>
<comment type="similarity">
    <text evidence="2">Belongs to the SusD family.</text>
</comment>